<dbReference type="Proteomes" id="UP000646833">
    <property type="component" value="Unassembled WGS sequence"/>
</dbReference>
<reference evidence="2" key="2">
    <citation type="submission" date="2020-09" db="EMBL/GenBank/DDBJ databases">
        <authorList>
            <person name="Sun Q."/>
            <person name="Sedlacek I."/>
        </authorList>
    </citation>
    <scope>NUCLEOTIDE SEQUENCE</scope>
    <source>
        <strain evidence="2">CCM 7217</strain>
    </source>
</reference>
<accession>A0A830E1C2</accession>
<evidence type="ECO:0000256" key="1">
    <source>
        <dbReference type="SAM" id="Phobius"/>
    </source>
</evidence>
<dbReference type="EMBL" id="BMCI01000006">
    <property type="protein sequence ID" value="GGC67659.1"/>
    <property type="molecule type" value="Genomic_DNA"/>
</dbReference>
<feature type="transmembrane region" description="Helical" evidence="1">
    <location>
        <begin position="100"/>
        <end position="120"/>
    </location>
</feature>
<reference evidence="2" key="1">
    <citation type="journal article" date="2014" name="Int. J. Syst. Evol. Microbiol.">
        <title>Complete genome sequence of Corynebacterium casei LMG S-19264T (=DSM 44701T), isolated from a smear-ripened cheese.</title>
        <authorList>
            <consortium name="US DOE Joint Genome Institute (JGI-PGF)"/>
            <person name="Walter F."/>
            <person name="Albersmeier A."/>
            <person name="Kalinowski J."/>
            <person name="Ruckert C."/>
        </authorList>
    </citation>
    <scope>NUCLEOTIDE SEQUENCE</scope>
    <source>
        <strain evidence="2">CCM 7217</strain>
    </source>
</reference>
<name>A0A830E1C2_9EURY</name>
<gene>
    <name evidence="2" type="ORF">GCM10007209_32230</name>
</gene>
<comment type="caution">
    <text evidence="2">The sequence shown here is derived from an EMBL/GenBank/DDBJ whole genome shotgun (WGS) entry which is preliminary data.</text>
</comment>
<keyword evidence="1" id="KW-0812">Transmembrane</keyword>
<feature type="transmembrane region" description="Helical" evidence="1">
    <location>
        <begin position="36"/>
        <end position="56"/>
    </location>
</feature>
<organism evidence="2 3">
    <name type="scientific">Haloferax sulfurifontis</name>
    <dbReference type="NCBI Taxonomy" id="255616"/>
    <lineage>
        <taxon>Archaea</taxon>
        <taxon>Methanobacteriati</taxon>
        <taxon>Methanobacteriota</taxon>
        <taxon>Stenosarchaea group</taxon>
        <taxon>Halobacteria</taxon>
        <taxon>Halobacteriales</taxon>
        <taxon>Haloferacaceae</taxon>
        <taxon>Haloferax</taxon>
    </lineage>
</organism>
<keyword evidence="1" id="KW-1133">Transmembrane helix</keyword>
<feature type="transmembrane region" description="Helical" evidence="1">
    <location>
        <begin position="68"/>
        <end position="88"/>
    </location>
</feature>
<dbReference type="AlphaFoldDB" id="A0A830E1C2"/>
<evidence type="ECO:0000313" key="2">
    <source>
        <dbReference type="EMBL" id="GGC67659.1"/>
    </source>
</evidence>
<protein>
    <submittedName>
        <fullName evidence="2">Uncharacterized protein</fullName>
    </submittedName>
</protein>
<evidence type="ECO:0000313" key="3">
    <source>
        <dbReference type="Proteomes" id="UP000646833"/>
    </source>
</evidence>
<keyword evidence="1" id="KW-0472">Membrane</keyword>
<proteinExistence type="predicted"/>
<sequence>MYENGFVRTARRPDTVGRSPAGHSIMATLAQQVEQATSLGIFLLGTTLAVLSLLAWRRERDTRMAIVSASYAMFSLYGLAVFLEYHLIDWGVATAATVELLEHGSAALILVGLAGFFAALSRD</sequence>